<accession>A0A7V4XRU0</accession>
<dbReference type="Pfam" id="PF03772">
    <property type="entry name" value="Competence"/>
    <property type="match status" value="1"/>
</dbReference>
<keyword evidence="5 6" id="KW-0472">Membrane</keyword>
<dbReference type="InterPro" id="IPR036866">
    <property type="entry name" value="RibonucZ/Hydroxyglut_hydro"/>
</dbReference>
<feature type="transmembrane region" description="Helical" evidence="6">
    <location>
        <begin position="520"/>
        <end position="539"/>
    </location>
</feature>
<proteinExistence type="predicted"/>
<evidence type="ECO:0000256" key="6">
    <source>
        <dbReference type="SAM" id="Phobius"/>
    </source>
</evidence>
<feature type="transmembrane region" description="Helical" evidence="6">
    <location>
        <begin position="343"/>
        <end position="360"/>
    </location>
</feature>
<evidence type="ECO:0000313" key="8">
    <source>
        <dbReference type="EMBL" id="HGY94029.1"/>
    </source>
</evidence>
<dbReference type="SUPFAM" id="SSF56281">
    <property type="entry name" value="Metallo-hydrolase/oxidoreductase"/>
    <property type="match status" value="1"/>
</dbReference>
<feature type="transmembrane region" description="Helical" evidence="6">
    <location>
        <begin position="413"/>
        <end position="431"/>
    </location>
</feature>
<feature type="transmembrane region" description="Helical" evidence="6">
    <location>
        <begin position="391"/>
        <end position="407"/>
    </location>
</feature>
<sequence>MATRAIPEQHPAAIAARKISRRYFSAPMLLGALGFDAGILSARMCWRAPGLLGTAMFAMAAVAWLATLQKVRPRVALTAALACMALAGAWCWEIAPRPSTENAALLVQYSHQNRNGRKVSSEDHVEGIVAVAQAVREEDWHAFYSRKSRVEHSQYADLRAVRINGIALPADFGVRIGVYAPEDARFPTMRCGDAVEWTGTLHMPEEFHDPGVWDAAEYLRGQGIGAEGSTKSAAVTLLPAHAMNWRAKLMCRVRSWQQSAGERLMAYAQSQRNLATPAMLRISTTDATMLTAMTTGNRSYLTGPTRTGFERTGSFHLLVVSGLHLAIFSGMIFWLARRLRMGRGWATLATMALSWGYAVFTGWGQPVQRSLWMVVLYLLARLVWREKQRMNAIGLAALVILAARPEAVADTGFQMTLLAVFAVAGIAIPLLERGVEPYLRALERLWVIPIDASLPPRLAQFRVTLRMLLQQGHWPLRTRVMRYLLPRLLRVCLRIAELMIVTVAIEAAMALPMAVDFHRITIAGLPVNLLIVPLIGILLPLAIATLLCVLVIPALAVIPAAGTALFLHFVLFLVTYFGDARLGNWRVPEPLVLQLAGCVALLALGMGMLWWRRMGWVPGVALVALSVAVLLWPRPITHDRRACEVAAIDVGQGDSLLVITPEGKTLLIDAGGLEGKSPDDHFNMGEDVVSPVLWSLGIRRLDAVAITHGHVDHIGGMAAVIANFHPKQLWVGKNPSSRTYDAVLAEARAMHVAVVQHLAGDRFWFGGVRVRVLWPSADYEPGRHPSNGDSLVLRLQYEGTSALLEGDAEAPAERRMIAEGGLQSNLLKVGHHGSRTSTTAAFLAAVQPQYAAISVGQRNLYGHPKLAVLQELGDAHVLTYRTDMNGMTTFYMDGKHLRAMTE</sequence>
<comment type="subcellular location">
    <subcellularLocation>
        <location evidence="1">Cell membrane</location>
        <topology evidence="1">Multi-pass membrane protein</topology>
    </subcellularLocation>
</comment>
<evidence type="ECO:0000256" key="5">
    <source>
        <dbReference type="ARBA" id="ARBA00023136"/>
    </source>
</evidence>
<keyword evidence="4 6" id="KW-1133">Transmembrane helix</keyword>
<feature type="transmembrane region" description="Helical" evidence="6">
    <location>
        <begin position="315"/>
        <end position="336"/>
    </location>
</feature>
<feature type="transmembrane region" description="Helical" evidence="6">
    <location>
        <begin position="546"/>
        <end position="571"/>
    </location>
</feature>
<dbReference type="InterPro" id="IPR001279">
    <property type="entry name" value="Metallo-B-lactamas"/>
</dbReference>
<dbReference type="AlphaFoldDB" id="A0A7V4XRU0"/>
<feature type="transmembrane region" description="Helical" evidence="6">
    <location>
        <begin position="75"/>
        <end position="95"/>
    </location>
</feature>
<dbReference type="GO" id="GO:0005886">
    <property type="term" value="C:plasma membrane"/>
    <property type="evidence" value="ECO:0007669"/>
    <property type="project" value="UniProtKB-SubCell"/>
</dbReference>
<evidence type="ECO:0000256" key="3">
    <source>
        <dbReference type="ARBA" id="ARBA00022692"/>
    </source>
</evidence>
<keyword evidence="2" id="KW-1003">Cell membrane</keyword>
<dbReference type="Gene3D" id="3.60.15.10">
    <property type="entry name" value="Ribonuclease Z/Hydroxyacylglutathione hydrolase-like"/>
    <property type="match status" value="1"/>
</dbReference>
<dbReference type="NCBIfam" id="TIGR00360">
    <property type="entry name" value="ComEC_N-term"/>
    <property type="match status" value="1"/>
</dbReference>
<gene>
    <name evidence="8" type="ORF">ENW50_04995</name>
</gene>
<dbReference type="CDD" id="cd07731">
    <property type="entry name" value="ComA-like_MBL-fold"/>
    <property type="match status" value="1"/>
</dbReference>
<evidence type="ECO:0000256" key="4">
    <source>
        <dbReference type="ARBA" id="ARBA00022989"/>
    </source>
</evidence>
<organism evidence="8">
    <name type="scientific">Acidobacterium capsulatum</name>
    <dbReference type="NCBI Taxonomy" id="33075"/>
    <lineage>
        <taxon>Bacteria</taxon>
        <taxon>Pseudomonadati</taxon>
        <taxon>Acidobacteriota</taxon>
        <taxon>Terriglobia</taxon>
        <taxon>Terriglobales</taxon>
        <taxon>Acidobacteriaceae</taxon>
        <taxon>Acidobacterium</taxon>
    </lineage>
</organism>
<protein>
    <submittedName>
        <fullName evidence="8">ComEC/Rec2 family competence protein</fullName>
    </submittedName>
</protein>
<feature type="domain" description="Metallo-beta-lactamase" evidence="7">
    <location>
        <begin position="652"/>
        <end position="857"/>
    </location>
</feature>
<dbReference type="InterPro" id="IPR004477">
    <property type="entry name" value="ComEC_N"/>
</dbReference>
<dbReference type="InterPro" id="IPR035681">
    <property type="entry name" value="ComA-like_MBL"/>
</dbReference>
<feature type="transmembrane region" description="Helical" evidence="6">
    <location>
        <begin position="616"/>
        <end position="633"/>
    </location>
</feature>
<evidence type="ECO:0000259" key="7">
    <source>
        <dbReference type="SMART" id="SM00849"/>
    </source>
</evidence>
<feature type="transmembrane region" description="Helical" evidence="6">
    <location>
        <begin position="591"/>
        <end position="611"/>
    </location>
</feature>
<dbReference type="SMART" id="SM00849">
    <property type="entry name" value="Lactamase_B"/>
    <property type="match status" value="1"/>
</dbReference>
<reference evidence="8" key="1">
    <citation type="journal article" date="2020" name="mSystems">
        <title>Genome- and Community-Level Interaction Insights into Carbon Utilization and Element Cycling Functions of Hydrothermarchaeota in Hydrothermal Sediment.</title>
        <authorList>
            <person name="Zhou Z."/>
            <person name="Liu Y."/>
            <person name="Xu W."/>
            <person name="Pan J."/>
            <person name="Luo Z.H."/>
            <person name="Li M."/>
        </authorList>
    </citation>
    <scope>NUCLEOTIDE SEQUENCE [LARGE SCALE GENOMIC DNA]</scope>
    <source>
        <strain evidence="8">SpSt-855</strain>
    </source>
</reference>
<dbReference type="EMBL" id="DTKL01000026">
    <property type="protein sequence ID" value="HGY94029.1"/>
    <property type="molecule type" value="Genomic_DNA"/>
</dbReference>
<feature type="transmembrane region" description="Helical" evidence="6">
    <location>
        <begin position="491"/>
        <end position="514"/>
    </location>
</feature>
<feature type="transmembrane region" description="Helical" evidence="6">
    <location>
        <begin position="23"/>
        <end position="42"/>
    </location>
</feature>
<feature type="transmembrane region" description="Helical" evidence="6">
    <location>
        <begin position="48"/>
        <end position="68"/>
    </location>
</feature>
<name>A0A7V4XRU0_9BACT</name>
<dbReference type="PANTHER" id="PTHR30619:SF1">
    <property type="entry name" value="RECOMBINATION PROTEIN 2"/>
    <property type="match status" value="1"/>
</dbReference>
<dbReference type="Pfam" id="PF13567">
    <property type="entry name" value="DUF4131"/>
    <property type="match status" value="1"/>
</dbReference>
<comment type="caution">
    <text evidence="8">The sequence shown here is derived from an EMBL/GenBank/DDBJ whole genome shotgun (WGS) entry which is preliminary data.</text>
</comment>
<evidence type="ECO:0000256" key="1">
    <source>
        <dbReference type="ARBA" id="ARBA00004651"/>
    </source>
</evidence>
<dbReference type="InterPro" id="IPR052159">
    <property type="entry name" value="Competence_DNA_uptake"/>
</dbReference>
<dbReference type="PANTHER" id="PTHR30619">
    <property type="entry name" value="DNA INTERNALIZATION/COMPETENCE PROTEIN COMEC/REC2"/>
    <property type="match status" value="1"/>
</dbReference>
<evidence type="ECO:0000256" key="2">
    <source>
        <dbReference type="ARBA" id="ARBA00022475"/>
    </source>
</evidence>
<dbReference type="InterPro" id="IPR025405">
    <property type="entry name" value="DUF4131"/>
</dbReference>
<feature type="transmembrane region" description="Helical" evidence="6">
    <location>
        <begin position="366"/>
        <end position="384"/>
    </location>
</feature>
<dbReference type="Pfam" id="PF00753">
    <property type="entry name" value="Lactamase_B"/>
    <property type="match status" value="1"/>
</dbReference>
<keyword evidence="3 6" id="KW-0812">Transmembrane</keyword>